<dbReference type="InterPro" id="IPR032466">
    <property type="entry name" value="Metal_Hydrolase"/>
</dbReference>
<reference evidence="3 4" key="1">
    <citation type="submission" date="2020-01" db="EMBL/GenBank/DDBJ databases">
        <authorList>
            <person name="Palmer J.M."/>
        </authorList>
    </citation>
    <scope>NUCLEOTIDE SEQUENCE [LARGE SCALE GENOMIC DNA]</scope>
    <source>
        <strain evidence="3 4">TWF970</strain>
    </source>
</reference>
<evidence type="ECO:0000313" key="3">
    <source>
        <dbReference type="EMBL" id="KAF3283274.1"/>
    </source>
</evidence>
<organism evidence="3 4">
    <name type="scientific">Orbilia oligospora</name>
    <name type="common">Nematode-trapping fungus</name>
    <name type="synonym">Arthrobotrys oligospora</name>
    <dbReference type="NCBI Taxonomy" id="2813651"/>
    <lineage>
        <taxon>Eukaryota</taxon>
        <taxon>Fungi</taxon>
        <taxon>Dikarya</taxon>
        <taxon>Ascomycota</taxon>
        <taxon>Pezizomycotina</taxon>
        <taxon>Orbiliomycetes</taxon>
        <taxon>Orbiliales</taxon>
        <taxon>Orbiliaceae</taxon>
        <taxon>Orbilia</taxon>
    </lineage>
</organism>
<dbReference type="CDD" id="cd01300">
    <property type="entry name" value="YtcJ_like"/>
    <property type="match status" value="1"/>
</dbReference>
<feature type="domain" description="Amidohydrolase 3" evidence="2">
    <location>
        <begin position="95"/>
        <end position="583"/>
    </location>
</feature>
<name>A0A7C8RBN8_ORBOL</name>
<dbReference type="PANTHER" id="PTHR22642">
    <property type="entry name" value="IMIDAZOLONEPROPIONASE"/>
    <property type="match status" value="1"/>
</dbReference>
<dbReference type="OrthoDB" id="3501663at2759"/>
<comment type="caution">
    <text evidence="3">The sequence shown here is derived from an EMBL/GenBank/DDBJ whole genome shotgun (WGS) entry which is preliminary data.</text>
</comment>
<proteinExistence type="predicted"/>
<dbReference type="PANTHER" id="PTHR22642:SF2">
    <property type="entry name" value="PROTEIN LONG AFTER FAR-RED 3"/>
    <property type="match status" value="1"/>
</dbReference>
<feature type="region of interest" description="Disordered" evidence="1">
    <location>
        <begin position="585"/>
        <end position="608"/>
    </location>
</feature>
<evidence type="ECO:0000256" key="1">
    <source>
        <dbReference type="SAM" id="MobiDB-lite"/>
    </source>
</evidence>
<dbReference type="Gene3D" id="3.20.20.140">
    <property type="entry name" value="Metal-dependent hydrolases"/>
    <property type="match status" value="1"/>
</dbReference>
<protein>
    <recommendedName>
        <fullName evidence="2">Amidohydrolase 3 domain-containing protein</fullName>
    </recommendedName>
</protein>
<gene>
    <name evidence="3" type="ORF">TWF970_001253</name>
</gene>
<dbReference type="Proteomes" id="UP000474640">
    <property type="component" value="Unassembled WGS sequence"/>
</dbReference>
<evidence type="ECO:0000313" key="4">
    <source>
        <dbReference type="Proteomes" id="UP000474640"/>
    </source>
</evidence>
<dbReference type="EMBL" id="JAABOJ010000011">
    <property type="protein sequence ID" value="KAF3283274.1"/>
    <property type="molecule type" value="Genomic_DNA"/>
</dbReference>
<dbReference type="InterPro" id="IPR033932">
    <property type="entry name" value="YtcJ-like"/>
</dbReference>
<evidence type="ECO:0000259" key="2">
    <source>
        <dbReference type="Pfam" id="PF07969"/>
    </source>
</evidence>
<feature type="compositionally biased region" description="Basic and acidic residues" evidence="1">
    <location>
        <begin position="585"/>
        <end position="601"/>
    </location>
</feature>
<dbReference type="SUPFAM" id="SSF51556">
    <property type="entry name" value="Metallo-dependent hydrolases"/>
    <property type="match status" value="1"/>
</dbReference>
<dbReference type="Pfam" id="PF07969">
    <property type="entry name" value="Amidohydro_3"/>
    <property type="match status" value="1"/>
</dbReference>
<sequence>MFGLLGQLVPAVLAATVYGTFKNGTFKTATEPSGPGLYCTGPDMVYTGFEDIILTSPEMATCFEVLADGEFGEFWKSRDELSWWQKLWIREVDGWVFPGFWDGHAHLVQYGMMEVGVKAYDQTVPQIITSILNYLEKDPTYGTRSKWVLGTGWDQAYFGGNMPTAEDLVSNPLLTNLYIALYRVDVHCIWVSPAVLRLLPDPLPPTPPGGSIPSNGVFCDNAMDDMIIPLIPAITEEDIENFITTAVSSLHSVGLVGITDAATAMKEVPVYKRLAESGKLDFRVYGMVECIKRNTFCDVDKYHFDDKYGQFTLTSAKIFADGALGSWGAALIEPYSDQPTRGSMLINETRLANVVSQWYAADWQVGVHAIGDAANRAALNAFEIAMKLHPDIDGDRKFRIEHAQIIHPEDQIRRIDICNKAGVTLESCIIPSIQPTHATSDMAYALSRLGPKRLKESAYRMQSLFPKPEIGVPFPPYPVLGSDFPVEPPSPIEGMYAAVTRCSPRHEDCERDAVWDGEKLDRLQAVQGFGRNVGWGMLEGWRQIGQLGGWADWVVLDESLFDKKVNLRKVKVKETWIGGKRVFKRESEEKQEEQKKQEKPAFEGGVSADSPIYSTPPVPIISPVNPNLSIIPRTPRITFMMSNLNRSSNGIQAPNMLIGVPAVDSASQASPQGLIVAQNTHNEVSFPLLGVSNAKSTVFTAYELLENILKYTAPQELHLLRRVTTAFDEVIKSSIVIKYITFKLSGIPRSLQEEPQFLKYHIGPQTSEVQLHPFMDRLVRKLWEFVLDSDPDETSTTVDPLVQWCLKIPDDVYVTRPPVKTMSLMLNDPNNIRHIVIKSPVAGVTLRHFIRTLARPLMRRYEELILSNQRARFPLPDICASIRFKYPVSGVRNVNNQRNDNNIDLVQYRQDYGAYFITRNQNTYWFWSANDGEAIPGMGELRRTVWNMPIHERSREDVIVIWNPVLKLSFWRRDPSNKKSMISAERRGVVHLTGGWDVRWGR</sequence>
<dbReference type="AlphaFoldDB" id="A0A7C8RBN8"/>
<dbReference type="Gene3D" id="3.10.310.70">
    <property type="match status" value="1"/>
</dbReference>
<dbReference type="InterPro" id="IPR013108">
    <property type="entry name" value="Amidohydro_3"/>
</dbReference>
<accession>A0A7C8RBN8</accession>